<dbReference type="AlphaFoldDB" id="A0A0D2EQZ4"/>
<protein>
    <submittedName>
        <fullName evidence="1">Uncharacterized protein</fullName>
    </submittedName>
</protein>
<evidence type="ECO:0000313" key="1">
    <source>
        <dbReference type="EMBL" id="KIW58113.1"/>
    </source>
</evidence>
<proteinExistence type="predicted"/>
<dbReference type="Proteomes" id="UP000054342">
    <property type="component" value="Unassembled WGS sequence"/>
</dbReference>
<dbReference type="OrthoDB" id="4150779at2759"/>
<sequence length="365" mass="42086">MRCFISFPTSSQSFSPFHPPSIIIFRLEQDPQTPYHTHHSYILHPYITKPGHNLKMSLTTTLTLPLRGVRPKSLTLDPIFTVLYENNEQALSQLVYNRAPLPLDTVVQNPTFLEYLLTKEPGPGIEYDKLRPAVSALRGYLVMSSYGKQLLDFYRASLQYQGQWIVAAAEQCAFEIWAKLVQALFIDRNDKQLLTSIIKIIPNAAVDLWTNDFINHNQFNTLVVNEQARLRRATQEAGHRLYLFKTSTNFWNQHCKLVASIEHCEKKLQELRNRAAERKSKREEGARTVCMQNEGNLHRQMGMAGMTPHLPHVEDSVVDWVKETKNDLFNFDDLMDEPIDFDQPINGAALDMDGIDEFFQFPPMF</sequence>
<gene>
    <name evidence="1" type="ORF">PV05_02663</name>
</gene>
<keyword evidence="2" id="KW-1185">Reference proteome</keyword>
<dbReference type="RefSeq" id="XP_013318697.1">
    <property type="nucleotide sequence ID" value="XM_013463243.1"/>
</dbReference>
<name>A0A0D2EQZ4_9EURO</name>
<accession>A0A0D2EQZ4</accession>
<dbReference type="EMBL" id="KN847318">
    <property type="protein sequence ID" value="KIW58113.1"/>
    <property type="molecule type" value="Genomic_DNA"/>
</dbReference>
<organism evidence="1 2">
    <name type="scientific">Exophiala xenobiotica</name>
    <dbReference type="NCBI Taxonomy" id="348802"/>
    <lineage>
        <taxon>Eukaryota</taxon>
        <taxon>Fungi</taxon>
        <taxon>Dikarya</taxon>
        <taxon>Ascomycota</taxon>
        <taxon>Pezizomycotina</taxon>
        <taxon>Eurotiomycetes</taxon>
        <taxon>Chaetothyriomycetidae</taxon>
        <taxon>Chaetothyriales</taxon>
        <taxon>Herpotrichiellaceae</taxon>
        <taxon>Exophiala</taxon>
    </lineage>
</organism>
<reference evidence="1 2" key="1">
    <citation type="submission" date="2015-01" db="EMBL/GenBank/DDBJ databases">
        <title>The Genome Sequence of Exophiala xenobiotica CBS118157.</title>
        <authorList>
            <consortium name="The Broad Institute Genomics Platform"/>
            <person name="Cuomo C."/>
            <person name="de Hoog S."/>
            <person name="Gorbushina A."/>
            <person name="Stielow B."/>
            <person name="Teixiera M."/>
            <person name="Abouelleil A."/>
            <person name="Chapman S.B."/>
            <person name="Priest M."/>
            <person name="Young S.K."/>
            <person name="Wortman J."/>
            <person name="Nusbaum C."/>
            <person name="Birren B."/>
        </authorList>
    </citation>
    <scope>NUCLEOTIDE SEQUENCE [LARGE SCALE GENOMIC DNA]</scope>
    <source>
        <strain evidence="1 2">CBS 118157</strain>
    </source>
</reference>
<dbReference type="GeneID" id="25324571"/>
<evidence type="ECO:0000313" key="2">
    <source>
        <dbReference type="Proteomes" id="UP000054342"/>
    </source>
</evidence>
<dbReference type="HOGENOM" id="CLU_080757_0_0_1"/>